<protein>
    <submittedName>
        <fullName evidence="1">Uncharacterized protein</fullName>
    </submittedName>
</protein>
<organism evidence="1 2">
    <name type="scientific">Fusarium solani subsp. cucurbitae</name>
    <name type="common">Neocosmosporum cucurbitae</name>
    <dbReference type="NCBI Taxonomy" id="2747967"/>
    <lineage>
        <taxon>Eukaryota</taxon>
        <taxon>Fungi</taxon>
        <taxon>Dikarya</taxon>
        <taxon>Ascomycota</taxon>
        <taxon>Pezizomycotina</taxon>
        <taxon>Sordariomycetes</taxon>
        <taxon>Hypocreomycetidae</taxon>
        <taxon>Hypocreales</taxon>
        <taxon>Nectriaceae</taxon>
        <taxon>Fusarium</taxon>
        <taxon>Fusarium solani species complex</taxon>
    </lineage>
</organism>
<reference evidence="1" key="1">
    <citation type="submission" date="2021-11" db="EMBL/GenBank/DDBJ databases">
        <title>Fusarium solani-melongenae Genome sequencing and assembly.</title>
        <authorList>
            <person name="Xie S."/>
            <person name="Huang L."/>
            <person name="Zhang X."/>
        </authorList>
    </citation>
    <scope>NUCLEOTIDE SEQUENCE</scope>
    <source>
        <strain evidence="1">CRI 24-3</strain>
    </source>
</reference>
<keyword evidence="2" id="KW-1185">Reference proteome</keyword>
<proteinExistence type="predicted"/>
<dbReference type="EMBL" id="CP090040">
    <property type="protein sequence ID" value="UPL02803.1"/>
    <property type="molecule type" value="Genomic_DNA"/>
</dbReference>
<dbReference type="Proteomes" id="UP000830768">
    <property type="component" value="Chromosome 12"/>
</dbReference>
<evidence type="ECO:0000313" key="1">
    <source>
        <dbReference type="EMBL" id="UPL02803.1"/>
    </source>
</evidence>
<name>A0ACD3ZNY2_FUSSC</name>
<sequence length="584" mass="63032">MATAVEPRITVVPELGQRVLTEDSLSPVVPCTNAASVEEPVHDGSATLLPSPPRRSWQTSEEITGTSSENGDEDTTVSNEVSELDILHTFHAYGLPWAEAATKEVLLLTMDQVSLPMLQAFECLTLYWFGIGNPKNALAYRFCCMDGYGQQLTDGGVQDLSLEGELRRRCFWACWASACISAQSEPHLNSAWSEVANVPLPAAARITATGWKISLGGQMGSDWLPVPEAEQAEDESESDPPIAASLVVLIGAWAKIQVFSGQSSSMAPDQRVKRLRYLSGLARSVHESGPAPIARSTLRLDVDSAILHQLLLIDALYHMCQMALHSTMVPYFSPSSDNSSINVNLVRTSIQSVLLHADSFAAVLKSYMDNLDASYICPLVGYGAYMAGAILITVERSIHQRLMHRFGLDSTIVAAQDRIGTAKALARVLRTVCKYWIVLRIPTEKLLAAIKALSSTSAATRKPPSLPFENDTQLEKASETSCLAQDLYTDVSSFSAPLVNVTGAVLPVDVDEHAQSATQPLAQPTSQSTAGGGQRSRDWTPDTGPLNDDISLTPGQIEDMSNLGPLESLEWDCWNLTFGGGGLG</sequence>
<evidence type="ECO:0000313" key="2">
    <source>
        <dbReference type="Proteomes" id="UP000830768"/>
    </source>
</evidence>
<gene>
    <name evidence="1" type="ORF">LCI18_013737</name>
</gene>
<accession>A0ACD3ZNY2</accession>